<dbReference type="AlphaFoldDB" id="A0A1F7RRJ2"/>
<organism evidence="2 3">
    <name type="scientific">Candidatus Schekmanbacteria bacterium RBG_13_48_7</name>
    <dbReference type="NCBI Taxonomy" id="1817878"/>
    <lineage>
        <taxon>Bacteria</taxon>
        <taxon>Candidatus Schekmaniibacteriota</taxon>
    </lineage>
</organism>
<protein>
    <submittedName>
        <fullName evidence="2">Uncharacterized protein</fullName>
    </submittedName>
</protein>
<proteinExistence type="predicted"/>
<sequence length="217" mass="24810">MGKKLILHCPECQSEIHTPSSYSKYVDCPSCNKKWAICLNCRILYQKISKGKYCDACQDLAFRKVKIFKTFIFLLYIYANFLMIKNNLQRSLIFFINIAGLLAYFLIDRKALAERKSIVEFIYGIIGKEQTHELQESLEDSQQFKVEVTDIAFTGPIGQAMMGKFTCPRCGTQHLIILGKSDNPPGRTCTECKTRLIIEYPDLKDSVPAKKPNLKTT</sequence>
<keyword evidence="1" id="KW-1133">Transmembrane helix</keyword>
<gene>
    <name evidence="2" type="ORF">A2161_19130</name>
</gene>
<reference evidence="2 3" key="1">
    <citation type="journal article" date="2016" name="Nat. Commun.">
        <title>Thousands of microbial genomes shed light on interconnected biogeochemical processes in an aquifer system.</title>
        <authorList>
            <person name="Anantharaman K."/>
            <person name="Brown C.T."/>
            <person name="Hug L.A."/>
            <person name="Sharon I."/>
            <person name="Castelle C.J."/>
            <person name="Probst A.J."/>
            <person name="Thomas B.C."/>
            <person name="Singh A."/>
            <person name="Wilkins M.J."/>
            <person name="Karaoz U."/>
            <person name="Brodie E.L."/>
            <person name="Williams K.H."/>
            <person name="Hubbard S.S."/>
            <person name="Banfield J.F."/>
        </authorList>
    </citation>
    <scope>NUCLEOTIDE SEQUENCE [LARGE SCALE GENOMIC DNA]</scope>
</reference>
<keyword evidence="1" id="KW-0472">Membrane</keyword>
<comment type="caution">
    <text evidence="2">The sequence shown here is derived from an EMBL/GenBank/DDBJ whole genome shotgun (WGS) entry which is preliminary data.</text>
</comment>
<keyword evidence="1" id="KW-0812">Transmembrane</keyword>
<feature type="transmembrane region" description="Helical" evidence="1">
    <location>
        <begin position="90"/>
        <end position="107"/>
    </location>
</feature>
<evidence type="ECO:0000313" key="3">
    <source>
        <dbReference type="Proteomes" id="UP000179266"/>
    </source>
</evidence>
<dbReference type="EMBL" id="MGDD01000236">
    <property type="protein sequence ID" value="OGL44153.1"/>
    <property type="molecule type" value="Genomic_DNA"/>
</dbReference>
<evidence type="ECO:0000313" key="2">
    <source>
        <dbReference type="EMBL" id="OGL44153.1"/>
    </source>
</evidence>
<evidence type="ECO:0000256" key="1">
    <source>
        <dbReference type="SAM" id="Phobius"/>
    </source>
</evidence>
<dbReference type="Proteomes" id="UP000179266">
    <property type="component" value="Unassembled WGS sequence"/>
</dbReference>
<accession>A0A1F7RRJ2</accession>
<feature type="transmembrane region" description="Helical" evidence="1">
    <location>
        <begin position="67"/>
        <end position="84"/>
    </location>
</feature>
<name>A0A1F7RRJ2_9BACT</name>